<dbReference type="EMBL" id="CP029193">
    <property type="protein sequence ID" value="QES31096.1"/>
    <property type="molecule type" value="Genomic_DNA"/>
</dbReference>
<dbReference type="GO" id="GO:0022857">
    <property type="term" value="F:transmembrane transporter activity"/>
    <property type="evidence" value="ECO:0007669"/>
    <property type="project" value="InterPro"/>
</dbReference>
<keyword evidence="4 6" id="KW-1133">Transmembrane helix</keyword>
<gene>
    <name evidence="7" type="ORF">DEJ47_35955</name>
</gene>
<feature type="transmembrane region" description="Helical" evidence="6">
    <location>
        <begin position="197"/>
        <end position="215"/>
    </location>
</feature>
<sequence>MTPVEGATAATPGPPRLVRQLGTSGLVAHYVTSVMGAGVLLIPALAWAEAGPLSLVAWGVLILYSCPFALVFAKMSVRHPTSKGVAQFVEAAFGARAGRIAAVFLLLTLLAGNPVLGLAAGRYLLAAIDPAASNRASLLAGAAVIVFCVALNLWGIRVSTRAQMVVLGSVVLLLAVVICLALPQGDYERLTPFAPHGWGSLGSTLLICFFGFIGWENAAPVAEEVKDPERTFPKGILYAVSGVGLLYFAMAFTVSVALPEASAGQSDLTAFVRLLQVATGTGLESTGYLVAGVLLLLTTNAWCLGTSRVVFALARDGLLPARLSRLSRQGRVPARAVLALLPGYAVSVLLLLATDSSETTLIKASSATYLLIFLMAFLAAARLLPRGGAARLNLLLIATTVAMLPFFGVSVVIALAMLLLSVIAERRLRKHVPSSTDTGVLT</sequence>
<feature type="transmembrane region" description="Helical" evidence="6">
    <location>
        <begin position="366"/>
        <end position="384"/>
    </location>
</feature>
<feature type="transmembrane region" description="Helical" evidence="6">
    <location>
        <begin position="396"/>
        <end position="424"/>
    </location>
</feature>
<feature type="transmembrane region" description="Helical" evidence="6">
    <location>
        <begin position="236"/>
        <end position="258"/>
    </location>
</feature>
<dbReference type="Pfam" id="PF13520">
    <property type="entry name" value="AA_permease_2"/>
    <property type="match status" value="1"/>
</dbReference>
<proteinExistence type="predicted"/>
<dbReference type="InterPro" id="IPR002293">
    <property type="entry name" value="AA/rel_permease1"/>
</dbReference>
<evidence type="ECO:0000256" key="6">
    <source>
        <dbReference type="SAM" id="Phobius"/>
    </source>
</evidence>
<organism evidence="7 8">
    <name type="scientific">Streptomyces venezuelae</name>
    <dbReference type="NCBI Taxonomy" id="54571"/>
    <lineage>
        <taxon>Bacteria</taxon>
        <taxon>Bacillati</taxon>
        <taxon>Actinomycetota</taxon>
        <taxon>Actinomycetes</taxon>
        <taxon>Kitasatosporales</taxon>
        <taxon>Streptomycetaceae</taxon>
        <taxon>Streptomyces</taxon>
    </lineage>
</organism>
<name>A0A5P2BKX6_STRVZ</name>
<dbReference type="PANTHER" id="PTHR42770:SF13">
    <property type="entry name" value="L-METHIONINE_BRANCHED-CHAIN AMINO ACID EXPORTER YJEH"/>
    <property type="match status" value="1"/>
</dbReference>
<dbReference type="InterPro" id="IPR050367">
    <property type="entry name" value="APC_superfamily"/>
</dbReference>
<dbReference type="GO" id="GO:0005886">
    <property type="term" value="C:plasma membrane"/>
    <property type="evidence" value="ECO:0007669"/>
    <property type="project" value="UniProtKB-SubCell"/>
</dbReference>
<evidence type="ECO:0000256" key="2">
    <source>
        <dbReference type="ARBA" id="ARBA00022475"/>
    </source>
</evidence>
<evidence type="ECO:0000256" key="1">
    <source>
        <dbReference type="ARBA" id="ARBA00004651"/>
    </source>
</evidence>
<dbReference type="OrthoDB" id="9117841at2"/>
<feature type="transmembrane region" description="Helical" evidence="6">
    <location>
        <begin position="26"/>
        <end position="47"/>
    </location>
</feature>
<dbReference type="Gene3D" id="1.20.1740.10">
    <property type="entry name" value="Amino acid/polyamine transporter I"/>
    <property type="match status" value="1"/>
</dbReference>
<dbReference type="Proteomes" id="UP000323046">
    <property type="component" value="Chromosome"/>
</dbReference>
<evidence type="ECO:0000313" key="8">
    <source>
        <dbReference type="Proteomes" id="UP000323046"/>
    </source>
</evidence>
<keyword evidence="5 6" id="KW-0472">Membrane</keyword>
<reference evidence="7 8" key="1">
    <citation type="submission" date="2018-05" db="EMBL/GenBank/DDBJ databases">
        <title>Streptomyces venezuelae.</title>
        <authorList>
            <person name="Kim W."/>
            <person name="Lee N."/>
            <person name="Cho B.-K."/>
        </authorList>
    </citation>
    <scope>NUCLEOTIDE SEQUENCE [LARGE SCALE GENOMIC DNA]</scope>
    <source>
        <strain evidence="7 8">ATCC 14583</strain>
    </source>
</reference>
<evidence type="ECO:0000256" key="5">
    <source>
        <dbReference type="ARBA" id="ARBA00023136"/>
    </source>
</evidence>
<evidence type="ECO:0000313" key="7">
    <source>
        <dbReference type="EMBL" id="QES31096.1"/>
    </source>
</evidence>
<protein>
    <recommendedName>
        <fullName evidence="9">Amino acid permease</fullName>
    </recommendedName>
</protein>
<feature type="transmembrane region" description="Helical" evidence="6">
    <location>
        <begin position="166"/>
        <end position="185"/>
    </location>
</feature>
<dbReference type="AlphaFoldDB" id="A0A5P2BKX6"/>
<dbReference type="RefSeq" id="WP_150175289.1">
    <property type="nucleotide sequence ID" value="NZ_CP029193.1"/>
</dbReference>
<keyword evidence="3 6" id="KW-0812">Transmembrane</keyword>
<evidence type="ECO:0008006" key="9">
    <source>
        <dbReference type="Google" id="ProtNLM"/>
    </source>
</evidence>
<keyword evidence="8" id="KW-1185">Reference proteome</keyword>
<feature type="transmembrane region" description="Helical" evidence="6">
    <location>
        <begin position="53"/>
        <end position="73"/>
    </location>
</feature>
<feature type="transmembrane region" description="Helical" evidence="6">
    <location>
        <begin position="332"/>
        <end position="354"/>
    </location>
</feature>
<feature type="transmembrane region" description="Helical" evidence="6">
    <location>
        <begin position="288"/>
        <end position="311"/>
    </location>
</feature>
<dbReference type="PANTHER" id="PTHR42770">
    <property type="entry name" value="AMINO ACID TRANSPORTER-RELATED"/>
    <property type="match status" value="1"/>
</dbReference>
<accession>A0A5P2BKX6</accession>
<feature type="transmembrane region" description="Helical" evidence="6">
    <location>
        <begin position="136"/>
        <end position="154"/>
    </location>
</feature>
<dbReference type="PIRSF" id="PIRSF006060">
    <property type="entry name" value="AA_transporter"/>
    <property type="match status" value="1"/>
</dbReference>
<feature type="transmembrane region" description="Helical" evidence="6">
    <location>
        <begin position="100"/>
        <end position="124"/>
    </location>
</feature>
<comment type="subcellular location">
    <subcellularLocation>
        <location evidence="1">Cell membrane</location>
        <topology evidence="1">Multi-pass membrane protein</topology>
    </subcellularLocation>
</comment>
<evidence type="ECO:0000256" key="4">
    <source>
        <dbReference type="ARBA" id="ARBA00022989"/>
    </source>
</evidence>
<evidence type="ECO:0000256" key="3">
    <source>
        <dbReference type="ARBA" id="ARBA00022692"/>
    </source>
</evidence>
<keyword evidence="2" id="KW-1003">Cell membrane</keyword>